<name>A0A9P7FYU2_9AGAR</name>
<accession>A0A9P7FYU2</accession>
<dbReference type="AlphaFoldDB" id="A0A9P7FYU2"/>
<dbReference type="EMBL" id="JABCKI010005818">
    <property type="protein sequence ID" value="KAG5637582.1"/>
    <property type="molecule type" value="Genomic_DNA"/>
</dbReference>
<evidence type="ECO:0000313" key="3">
    <source>
        <dbReference type="Proteomes" id="UP000717328"/>
    </source>
</evidence>
<reference evidence="2" key="1">
    <citation type="submission" date="2021-02" db="EMBL/GenBank/DDBJ databases">
        <authorList>
            <person name="Nieuwenhuis M."/>
            <person name="Van De Peppel L.J.J."/>
        </authorList>
    </citation>
    <scope>NUCLEOTIDE SEQUENCE</scope>
    <source>
        <strain evidence="2">D49</strain>
    </source>
</reference>
<sequence length="123" mass="14684">MQQEQRHEDPLMPKLSELTARPTAVPIDWFEPTYWNTYLTVCEQADYIANRAHVALPLEQFCKTWEQCAAWKNLPKKEFMEKYGNDVLKQYQMPTQEELDQLDHWKDDNNKSSEDESTEDKNE</sequence>
<dbReference type="OrthoDB" id="3254880at2759"/>
<keyword evidence="3" id="KW-1185">Reference proteome</keyword>
<evidence type="ECO:0000313" key="2">
    <source>
        <dbReference type="EMBL" id="KAG5637582.1"/>
    </source>
</evidence>
<reference evidence="2" key="2">
    <citation type="submission" date="2021-10" db="EMBL/GenBank/DDBJ databases">
        <title>Phylogenomics reveals ancestral predisposition of the termite-cultivated fungus Termitomyces towards a domesticated lifestyle.</title>
        <authorList>
            <person name="Auxier B."/>
            <person name="Grum-Grzhimaylo A."/>
            <person name="Cardenas M.E."/>
            <person name="Lodge J.D."/>
            <person name="Laessoe T."/>
            <person name="Pedersen O."/>
            <person name="Smith M.E."/>
            <person name="Kuyper T.W."/>
            <person name="Franco-Molano E.A."/>
            <person name="Baroni T.J."/>
            <person name="Aanen D.K."/>
        </authorList>
    </citation>
    <scope>NUCLEOTIDE SEQUENCE</scope>
    <source>
        <strain evidence="2">D49</strain>
    </source>
</reference>
<feature type="compositionally biased region" description="Basic and acidic residues" evidence="1">
    <location>
        <begin position="101"/>
        <end position="123"/>
    </location>
</feature>
<comment type="caution">
    <text evidence="2">The sequence shown here is derived from an EMBL/GenBank/DDBJ whole genome shotgun (WGS) entry which is preliminary data.</text>
</comment>
<gene>
    <name evidence="2" type="ORF">H0H81_004033</name>
</gene>
<organism evidence="2 3">
    <name type="scientific">Sphagnurus paluster</name>
    <dbReference type="NCBI Taxonomy" id="117069"/>
    <lineage>
        <taxon>Eukaryota</taxon>
        <taxon>Fungi</taxon>
        <taxon>Dikarya</taxon>
        <taxon>Basidiomycota</taxon>
        <taxon>Agaricomycotina</taxon>
        <taxon>Agaricomycetes</taxon>
        <taxon>Agaricomycetidae</taxon>
        <taxon>Agaricales</taxon>
        <taxon>Tricholomatineae</taxon>
        <taxon>Lyophyllaceae</taxon>
        <taxon>Sphagnurus</taxon>
    </lineage>
</organism>
<protein>
    <submittedName>
        <fullName evidence="2">Uncharacterized protein</fullName>
    </submittedName>
</protein>
<feature type="region of interest" description="Disordered" evidence="1">
    <location>
        <begin position="91"/>
        <end position="123"/>
    </location>
</feature>
<proteinExistence type="predicted"/>
<evidence type="ECO:0000256" key="1">
    <source>
        <dbReference type="SAM" id="MobiDB-lite"/>
    </source>
</evidence>
<dbReference type="Proteomes" id="UP000717328">
    <property type="component" value="Unassembled WGS sequence"/>
</dbReference>